<accession>A0A8J2SE61</accession>
<evidence type="ECO:0000313" key="1">
    <source>
        <dbReference type="EMBL" id="CAH0368796.1"/>
    </source>
</evidence>
<dbReference type="AlphaFoldDB" id="A0A8J2SE61"/>
<gene>
    <name evidence="1" type="ORF">PECAL_2P18850</name>
</gene>
<reference evidence="1" key="1">
    <citation type="submission" date="2021-11" db="EMBL/GenBank/DDBJ databases">
        <authorList>
            <consortium name="Genoscope - CEA"/>
            <person name="William W."/>
        </authorList>
    </citation>
    <scope>NUCLEOTIDE SEQUENCE</scope>
</reference>
<name>A0A8J2SE61_9STRA</name>
<sequence length="65" mass="6927">MGNFATSILPRPLIISTYGTNNLVVLSSDLGPTHRAPVHLARRDLPGLSPIVRCIVAHSSLISPL</sequence>
<dbReference type="Proteomes" id="UP000789595">
    <property type="component" value="Unassembled WGS sequence"/>
</dbReference>
<proteinExistence type="predicted"/>
<protein>
    <submittedName>
        <fullName evidence="1">Uncharacterized protein</fullName>
    </submittedName>
</protein>
<keyword evidence="2" id="KW-1185">Reference proteome</keyword>
<comment type="caution">
    <text evidence="1">The sequence shown here is derived from an EMBL/GenBank/DDBJ whole genome shotgun (WGS) entry which is preliminary data.</text>
</comment>
<dbReference type="EMBL" id="CAKKNE010000002">
    <property type="protein sequence ID" value="CAH0368796.1"/>
    <property type="molecule type" value="Genomic_DNA"/>
</dbReference>
<organism evidence="1 2">
    <name type="scientific">Pelagomonas calceolata</name>
    <dbReference type="NCBI Taxonomy" id="35677"/>
    <lineage>
        <taxon>Eukaryota</taxon>
        <taxon>Sar</taxon>
        <taxon>Stramenopiles</taxon>
        <taxon>Ochrophyta</taxon>
        <taxon>Pelagophyceae</taxon>
        <taxon>Pelagomonadales</taxon>
        <taxon>Pelagomonadaceae</taxon>
        <taxon>Pelagomonas</taxon>
    </lineage>
</organism>
<evidence type="ECO:0000313" key="2">
    <source>
        <dbReference type="Proteomes" id="UP000789595"/>
    </source>
</evidence>